<dbReference type="PANTHER" id="PTHR43004">
    <property type="entry name" value="TRK SYSTEM POTASSIUM UPTAKE PROTEIN"/>
    <property type="match status" value="1"/>
</dbReference>
<comment type="cofactor">
    <cofactor evidence="1">
        <name>FAD</name>
        <dbReference type="ChEBI" id="CHEBI:57692"/>
    </cofactor>
</comment>
<evidence type="ECO:0000259" key="4">
    <source>
        <dbReference type="Pfam" id="PF01494"/>
    </source>
</evidence>
<accession>A0A975T2E5</accession>
<keyword evidence="3" id="KW-0274">FAD</keyword>
<dbReference type="AlphaFoldDB" id="A0A975T2E5"/>
<dbReference type="Proteomes" id="UP000683575">
    <property type="component" value="Chromosome"/>
</dbReference>
<feature type="domain" description="FAD-binding" evidence="4">
    <location>
        <begin position="9"/>
        <end position="355"/>
    </location>
</feature>
<dbReference type="PANTHER" id="PTHR43004:SF19">
    <property type="entry name" value="BINDING MONOOXYGENASE, PUTATIVE (JCVI)-RELATED"/>
    <property type="match status" value="1"/>
</dbReference>
<protein>
    <submittedName>
        <fullName evidence="5">FAD-dependent monooxygenase</fullName>
    </submittedName>
</protein>
<dbReference type="KEGG" id="nps:KRR39_10665"/>
<sequence>MSGGVSRPRVLIVGGGPVGLTLAVELGQQGITCELIDKRATLGKLPKMERCNARTMENFRRAGIADRIRSAGLDNDLPMDVFICTTTLQHPPLLHHPYPSVNELKARGRATNDGSLPLEPYQLISQYTLEPVLKDVAENLSGVTVSFGNELVGFQERGDRVVAQVRAADGMREVEADYLVGCDGGSSTVRRQLGVELRGESRLEMRQALFRCDDLFERIKVGKGRHYHFADDRHTFLIVQDDTKHFSLHATVEAEEMPALFEEIAGVPIDFETLYVGTWTQRLMVADTYRAGRVFLAGDSAHLVIPTGGLGMNTGAGDAVDLAWKLAGTIHGWGGPHLLASYDTERRLVGARNVASSTKATVGRRRWRDLYEPVMAQDTPEGAAARARLVEVADEAHRISNELLGIECGYRYDGSPLVVEEAGEKPDADAFAYTPSTWPGARFPHVWLRDGSPLQDDLGRQYTLLHTDALTPADEALAGEFARLGAPLATYRLDTEATAVLEGRTRFLLRPDLHVVWRGQAVPADTAGLAARATGHGPAD</sequence>
<dbReference type="GO" id="GO:0004497">
    <property type="term" value="F:monooxygenase activity"/>
    <property type="evidence" value="ECO:0007669"/>
    <property type="project" value="UniProtKB-KW"/>
</dbReference>
<evidence type="ECO:0000256" key="3">
    <source>
        <dbReference type="ARBA" id="ARBA00022827"/>
    </source>
</evidence>
<reference evidence="5" key="1">
    <citation type="submission" date="2021-06" db="EMBL/GenBank/DDBJ databases">
        <title>Complete genome sequence of Nocardioides sp. G188.</title>
        <authorList>
            <person name="Im W.-T."/>
        </authorList>
    </citation>
    <scope>NUCLEOTIDE SEQUENCE</scope>
    <source>
        <strain evidence="5">G188</strain>
    </source>
</reference>
<keyword evidence="2" id="KW-0285">Flavoprotein</keyword>
<dbReference type="NCBIfam" id="NF004780">
    <property type="entry name" value="PRK06126.1"/>
    <property type="match status" value="1"/>
</dbReference>
<keyword evidence="5" id="KW-0560">Oxidoreductase</keyword>
<dbReference type="InterPro" id="IPR002938">
    <property type="entry name" value="FAD-bd"/>
</dbReference>
<keyword evidence="6" id="KW-1185">Reference proteome</keyword>
<evidence type="ECO:0000256" key="2">
    <source>
        <dbReference type="ARBA" id="ARBA00022630"/>
    </source>
</evidence>
<dbReference type="RefSeq" id="WP_216941998.1">
    <property type="nucleotide sequence ID" value="NZ_CP077062.1"/>
</dbReference>
<proteinExistence type="predicted"/>
<dbReference type="Pfam" id="PF21274">
    <property type="entry name" value="Rng_hyd_C"/>
    <property type="match status" value="1"/>
</dbReference>
<organism evidence="5 6">
    <name type="scientific">Nocardioides panacis</name>
    <dbReference type="NCBI Taxonomy" id="2849501"/>
    <lineage>
        <taxon>Bacteria</taxon>
        <taxon>Bacillati</taxon>
        <taxon>Actinomycetota</taxon>
        <taxon>Actinomycetes</taxon>
        <taxon>Propionibacteriales</taxon>
        <taxon>Nocardioidaceae</taxon>
        <taxon>Nocardioides</taxon>
    </lineage>
</organism>
<evidence type="ECO:0000313" key="5">
    <source>
        <dbReference type="EMBL" id="QWZ10152.1"/>
    </source>
</evidence>
<evidence type="ECO:0000256" key="1">
    <source>
        <dbReference type="ARBA" id="ARBA00001974"/>
    </source>
</evidence>
<name>A0A975T2E5_9ACTN</name>
<dbReference type="EMBL" id="CP077062">
    <property type="protein sequence ID" value="QWZ10152.1"/>
    <property type="molecule type" value="Genomic_DNA"/>
</dbReference>
<dbReference type="GO" id="GO:0071949">
    <property type="term" value="F:FAD binding"/>
    <property type="evidence" value="ECO:0007669"/>
    <property type="project" value="InterPro"/>
</dbReference>
<dbReference type="Pfam" id="PF01494">
    <property type="entry name" value="FAD_binding_3"/>
    <property type="match status" value="1"/>
</dbReference>
<evidence type="ECO:0000313" key="6">
    <source>
        <dbReference type="Proteomes" id="UP000683575"/>
    </source>
</evidence>
<dbReference type="InterPro" id="IPR050641">
    <property type="entry name" value="RIFMO-like"/>
</dbReference>
<keyword evidence="5" id="KW-0503">Monooxygenase</keyword>
<gene>
    <name evidence="5" type="ORF">KRR39_10665</name>
</gene>